<comment type="subcellular location">
    <subcellularLocation>
        <location evidence="1">Membrane</location>
        <topology evidence="1">Multi-pass membrane protein</topology>
    </subcellularLocation>
</comment>
<comment type="pathway">
    <text evidence="2">Lipid metabolism; sphingolipid metabolism.</text>
</comment>
<evidence type="ECO:0000313" key="11">
    <source>
        <dbReference type="Proteomes" id="UP000011591"/>
    </source>
</evidence>
<dbReference type="Pfam" id="PF13506">
    <property type="entry name" value="Glyco_transf_21"/>
    <property type="match status" value="1"/>
</dbReference>
<evidence type="ECO:0000256" key="6">
    <source>
        <dbReference type="ARBA" id="ARBA00022692"/>
    </source>
</evidence>
<evidence type="ECO:0000313" key="10">
    <source>
        <dbReference type="EMBL" id="ELZ00665.1"/>
    </source>
</evidence>
<proteinExistence type="predicted"/>
<dbReference type="GO" id="GO:0006679">
    <property type="term" value="P:glucosylceramide biosynthetic process"/>
    <property type="evidence" value="ECO:0007669"/>
    <property type="project" value="TreeGrafter"/>
</dbReference>
<dbReference type="GO" id="GO:0016020">
    <property type="term" value="C:membrane"/>
    <property type="evidence" value="ECO:0007669"/>
    <property type="project" value="UniProtKB-SubCell"/>
</dbReference>
<dbReference type="EMBL" id="AOIP01000052">
    <property type="protein sequence ID" value="ELZ00665.1"/>
    <property type="molecule type" value="Genomic_DNA"/>
</dbReference>
<reference evidence="10 11" key="1">
    <citation type="journal article" date="2014" name="PLoS Genet.">
        <title>Phylogenetically driven sequencing of extremely halophilic archaea reveals strategies for static and dynamic osmo-response.</title>
        <authorList>
            <person name="Becker E.A."/>
            <person name="Seitzer P.M."/>
            <person name="Tritt A."/>
            <person name="Larsen D."/>
            <person name="Krusor M."/>
            <person name="Yao A.I."/>
            <person name="Wu D."/>
            <person name="Madern D."/>
            <person name="Eisen J.A."/>
            <person name="Darling A.E."/>
            <person name="Facciotti M.T."/>
        </authorList>
    </citation>
    <scope>NUCLEOTIDE SEQUENCE [LARGE SCALE GENOMIC DNA]</scope>
    <source>
        <strain evidence="10 11">DSM 13077</strain>
    </source>
</reference>
<dbReference type="GO" id="GO:0008120">
    <property type="term" value="F:ceramide glucosyltransferase activity"/>
    <property type="evidence" value="ECO:0007669"/>
    <property type="project" value="TreeGrafter"/>
</dbReference>
<dbReference type="Gene3D" id="3.90.550.10">
    <property type="entry name" value="Spore Coat Polysaccharide Biosynthesis Protein SpsA, Chain A"/>
    <property type="match status" value="1"/>
</dbReference>
<dbReference type="Proteomes" id="UP000011591">
    <property type="component" value="Unassembled WGS sequence"/>
</dbReference>
<keyword evidence="7 9" id="KW-1133">Transmembrane helix</keyword>
<keyword evidence="11" id="KW-1185">Reference proteome</keyword>
<name>M0AQ45_9EURY</name>
<accession>M0AQ45</accession>
<evidence type="ECO:0000256" key="4">
    <source>
        <dbReference type="ARBA" id="ARBA00022676"/>
    </source>
</evidence>
<gene>
    <name evidence="10" type="ORF">C480_18717</name>
</gene>
<keyword evidence="4" id="KW-0328">Glycosyltransferase</keyword>
<dbReference type="PANTHER" id="PTHR12726:SF0">
    <property type="entry name" value="CERAMIDE GLUCOSYLTRANSFERASE"/>
    <property type="match status" value="1"/>
</dbReference>
<feature type="transmembrane region" description="Helical" evidence="9">
    <location>
        <begin position="221"/>
        <end position="254"/>
    </location>
</feature>
<sequence>MGNTNPPTSVLLPTVEWKPSCRELAEQLSKNDELLIICDTPDDPIAGRNLPSSVDLIIAGEPVACSGKANAIAAGLEAASNDRIVWTDDDFAHPTDWLDTLHGDYDQYGPVSEIPFFVGQDLLATLLEPIYAFGGSLTVQLEGKSWAGGVMFDRSDVDVESLIEGLRHTVSDDGLLSEYIEFTTLRRTRSVNIGGTFRTTLERHTRFSQLAWHYDKKNMVAILLISTITTFFCLFYPPVSAIVITALYASIYAYLGVKRWTFLLAYPAMLLQVPLFLYGLWRDTFIWGGRRYRWRSKFDVEVLD</sequence>
<keyword evidence="5 10" id="KW-0808">Transferase</keyword>
<evidence type="ECO:0000256" key="1">
    <source>
        <dbReference type="ARBA" id="ARBA00004141"/>
    </source>
</evidence>
<comment type="caution">
    <text evidence="10">The sequence shown here is derived from an EMBL/GenBank/DDBJ whole genome shotgun (WGS) entry which is preliminary data.</text>
</comment>
<dbReference type="AlphaFoldDB" id="M0AQ45"/>
<dbReference type="RefSeq" id="WP_006667131.1">
    <property type="nucleotide sequence ID" value="NZ_AOIP01000052.1"/>
</dbReference>
<evidence type="ECO:0000256" key="9">
    <source>
        <dbReference type="SAM" id="Phobius"/>
    </source>
</evidence>
<evidence type="ECO:0000256" key="8">
    <source>
        <dbReference type="ARBA" id="ARBA00023136"/>
    </source>
</evidence>
<evidence type="ECO:0000256" key="7">
    <source>
        <dbReference type="ARBA" id="ARBA00022989"/>
    </source>
</evidence>
<evidence type="ECO:0000256" key="2">
    <source>
        <dbReference type="ARBA" id="ARBA00004760"/>
    </source>
</evidence>
<dbReference type="PANTHER" id="PTHR12726">
    <property type="entry name" value="CERAMIDE GLUCOSYLTRANSFERASE"/>
    <property type="match status" value="1"/>
</dbReference>
<protein>
    <submittedName>
        <fullName evidence="10">Glycosyl transferase</fullName>
    </submittedName>
</protein>
<evidence type="ECO:0000256" key="3">
    <source>
        <dbReference type="ARBA" id="ARBA00004991"/>
    </source>
</evidence>
<keyword evidence="8 9" id="KW-0472">Membrane</keyword>
<organism evidence="10 11">
    <name type="scientific">Natrialba aegyptia DSM 13077</name>
    <dbReference type="NCBI Taxonomy" id="1227491"/>
    <lineage>
        <taxon>Archaea</taxon>
        <taxon>Methanobacteriati</taxon>
        <taxon>Methanobacteriota</taxon>
        <taxon>Stenosarchaea group</taxon>
        <taxon>Halobacteria</taxon>
        <taxon>Halobacteriales</taxon>
        <taxon>Natrialbaceae</taxon>
        <taxon>Natrialba</taxon>
    </lineage>
</organism>
<dbReference type="InterPro" id="IPR025993">
    <property type="entry name" value="Ceramide_glucosylTrfase"/>
</dbReference>
<evidence type="ECO:0000256" key="5">
    <source>
        <dbReference type="ARBA" id="ARBA00022679"/>
    </source>
</evidence>
<feature type="transmembrane region" description="Helical" evidence="9">
    <location>
        <begin position="260"/>
        <end position="281"/>
    </location>
</feature>
<dbReference type="OrthoDB" id="27596at2157"/>
<dbReference type="InterPro" id="IPR029044">
    <property type="entry name" value="Nucleotide-diphossugar_trans"/>
</dbReference>
<dbReference type="SUPFAM" id="SSF53448">
    <property type="entry name" value="Nucleotide-diphospho-sugar transferases"/>
    <property type="match status" value="1"/>
</dbReference>
<comment type="pathway">
    <text evidence="3">Sphingolipid metabolism.</text>
</comment>
<keyword evidence="6 9" id="KW-0812">Transmembrane</keyword>